<dbReference type="AlphaFoldDB" id="A0A2T5PBU8"/>
<feature type="transmembrane region" description="Helical" evidence="1">
    <location>
        <begin position="82"/>
        <end position="102"/>
    </location>
</feature>
<reference evidence="2 3" key="1">
    <citation type="submission" date="2018-04" db="EMBL/GenBank/DDBJ databases">
        <title>Pseudomonas sp. nov., isolated from mangrove soil.</title>
        <authorList>
            <person name="Chen C."/>
        </authorList>
    </citation>
    <scope>NUCLEOTIDE SEQUENCE [LARGE SCALE GENOMIC DNA]</scope>
    <source>
        <strain evidence="2 3">TC-11</strain>
    </source>
</reference>
<keyword evidence="1" id="KW-1133">Transmembrane helix</keyword>
<proteinExistence type="predicted"/>
<keyword evidence="3" id="KW-1185">Reference proteome</keyword>
<keyword evidence="1" id="KW-0472">Membrane</keyword>
<name>A0A2T5PBU8_9PSED</name>
<evidence type="ECO:0000313" key="3">
    <source>
        <dbReference type="Proteomes" id="UP000244064"/>
    </source>
</evidence>
<sequence length="184" mass="19965">MPKLIANALLFQIGWFACVVGGGPWLLLVAAAVLVHLFWVSSWAAEGKLLVTVFLAGSALDSFLLNLGVFDFGASQGEPRQLIPLWLALLWLLLATTLNHCLAWTARPWWRASLLGAVSAPLSYYAGAQLAGVGLPLGTWPTMLLLAAIWALVMPALHGFAELYRNQYRQRLAALASQARPTDD</sequence>
<keyword evidence="1" id="KW-0812">Transmembrane</keyword>
<dbReference type="InterPro" id="IPR021306">
    <property type="entry name" value="DUF2878"/>
</dbReference>
<organism evidence="2 3">
    <name type="scientific">Pseudomonas mangrovi</name>
    <dbReference type="NCBI Taxonomy" id="2161748"/>
    <lineage>
        <taxon>Bacteria</taxon>
        <taxon>Pseudomonadati</taxon>
        <taxon>Pseudomonadota</taxon>
        <taxon>Gammaproteobacteria</taxon>
        <taxon>Pseudomonadales</taxon>
        <taxon>Pseudomonadaceae</taxon>
        <taxon>Pseudomonas</taxon>
    </lineage>
</organism>
<dbReference type="Pfam" id="PF11086">
    <property type="entry name" value="DUF2878"/>
    <property type="match status" value="1"/>
</dbReference>
<dbReference type="OrthoDB" id="21939at2"/>
<gene>
    <name evidence="2" type="ORF">DBO85_05795</name>
</gene>
<dbReference type="RefSeq" id="WP_108106189.1">
    <property type="nucleotide sequence ID" value="NZ_QASN01000009.1"/>
</dbReference>
<feature type="transmembrane region" description="Helical" evidence="1">
    <location>
        <begin position="49"/>
        <end position="70"/>
    </location>
</feature>
<evidence type="ECO:0000256" key="1">
    <source>
        <dbReference type="SAM" id="Phobius"/>
    </source>
</evidence>
<evidence type="ECO:0000313" key="2">
    <source>
        <dbReference type="EMBL" id="PTU75195.1"/>
    </source>
</evidence>
<feature type="transmembrane region" description="Helical" evidence="1">
    <location>
        <begin position="140"/>
        <end position="161"/>
    </location>
</feature>
<protein>
    <submittedName>
        <fullName evidence="2">DUF2878 domain-containing protein</fullName>
    </submittedName>
</protein>
<dbReference type="PROSITE" id="PS51257">
    <property type="entry name" value="PROKAR_LIPOPROTEIN"/>
    <property type="match status" value="1"/>
</dbReference>
<comment type="caution">
    <text evidence="2">The sequence shown here is derived from an EMBL/GenBank/DDBJ whole genome shotgun (WGS) entry which is preliminary data.</text>
</comment>
<dbReference type="Proteomes" id="UP000244064">
    <property type="component" value="Unassembled WGS sequence"/>
</dbReference>
<feature type="transmembrane region" description="Helical" evidence="1">
    <location>
        <begin position="12"/>
        <end position="37"/>
    </location>
</feature>
<dbReference type="EMBL" id="QASN01000009">
    <property type="protein sequence ID" value="PTU75195.1"/>
    <property type="molecule type" value="Genomic_DNA"/>
</dbReference>
<accession>A0A2T5PBU8</accession>